<reference evidence="1 2" key="1">
    <citation type="submission" date="2024-03" db="EMBL/GenBank/DDBJ databases">
        <authorList>
            <person name="Gkanogiannis A."/>
            <person name="Becerra Lopez-Lavalle L."/>
        </authorList>
    </citation>
    <scope>NUCLEOTIDE SEQUENCE [LARGE SCALE GENOMIC DNA]</scope>
</reference>
<proteinExistence type="predicted"/>
<organism evidence="1 2">
    <name type="scientific">Citrullus colocynthis</name>
    <name type="common">colocynth</name>
    <dbReference type="NCBI Taxonomy" id="252529"/>
    <lineage>
        <taxon>Eukaryota</taxon>
        <taxon>Viridiplantae</taxon>
        <taxon>Streptophyta</taxon>
        <taxon>Embryophyta</taxon>
        <taxon>Tracheophyta</taxon>
        <taxon>Spermatophyta</taxon>
        <taxon>Magnoliopsida</taxon>
        <taxon>eudicotyledons</taxon>
        <taxon>Gunneridae</taxon>
        <taxon>Pentapetalae</taxon>
        <taxon>rosids</taxon>
        <taxon>fabids</taxon>
        <taxon>Cucurbitales</taxon>
        <taxon>Cucurbitaceae</taxon>
        <taxon>Benincaseae</taxon>
        <taxon>Citrullus</taxon>
    </lineage>
</organism>
<protein>
    <submittedName>
        <fullName evidence="1">Uncharacterized protein</fullName>
    </submittedName>
</protein>
<gene>
    <name evidence="1" type="ORF">CITCOLO1_LOCUS3516</name>
</gene>
<dbReference type="EMBL" id="OZ021744">
    <property type="protein sequence ID" value="CAK9311847.1"/>
    <property type="molecule type" value="Genomic_DNA"/>
</dbReference>
<evidence type="ECO:0000313" key="1">
    <source>
        <dbReference type="EMBL" id="CAK9311847.1"/>
    </source>
</evidence>
<name>A0ABP0XVW3_9ROSI</name>
<evidence type="ECO:0000313" key="2">
    <source>
        <dbReference type="Proteomes" id="UP001642487"/>
    </source>
</evidence>
<accession>A0ABP0XVW3</accession>
<keyword evidence="2" id="KW-1185">Reference proteome</keyword>
<sequence>MNLELGIQGKEAMGWRLKEADIGAVLASRHSAHPMPYARAICVLKTIHTNHKHRTCTSPSVAHQAEAQAHTVCQASRTRPMPPICQPARSRLVPTIDIVVRPPCK</sequence>
<dbReference type="Proteomes" id="UP001642487">
    <property type="component" value="Chromosome 10"/>
</dbReference>